<keyword evidence="4" id="KW-1185">Reference proteome</keyword>
<dbReference type="Proteomes" id="UP000011081">
    <property type="component" value="Unassembled WGS sequence"/>
</dbReference>
<sequence length="410" mass="45656">MPYSDIPDTVNTDNQNDTEPVLDPGKLPDDSDAFKFNMTCGKLPNVNGAYCTSGIVNEPCNTGNSVSWNVGCTKNHALNYGCIALSDVIEPDYSKITGLSLDCVSHQNGSYSECNGVINSKLNPEKEQYTDRSVFKHEKLPNSHWIFDVGNSFQFNVKCVDHDTAYNPQRANLSSDNTSYPSVYENFEPLNTSLYENVRPGSRNMNIFEDEYKDNEVSNDSDALVMKCVGGTGVKERYFDEGVEFRLHKIEENDNGTIYTVESGVGGHGPSRITGLEINCPTYTDSKLNCDGKVYFGQPNSDRLLKAEEFDTTSGIPKLSSNESNRLYDAVCTDVTNSLCSNQESSSNYQDQEYIAGAVAVYITLFLGILVIITALVRYLKKRRAKRQQSVIDALSEEQEMGYKKRLIEP</sequence>
<organism evidence="3 4">
    <name type="scientific">Vavraia culicis (isolate floridensis)</name>
    <name type="common">Microsporidian parasite</name>
    <dbReference type="NCBI Taxonomy" id="948595"/>
    <lineage>
        <taxon>Eukaryota</taxon>
        <taxon>Fungi</taxon>
        <taxon>Fungi incertae sedis</taxon>
        <taxon>Microsporidia</taxon>
        <taxon>Pleistophoridae</taxon>
        <taxon>Vavraia</taxon>
    </lineage>
</organism>
<gene>
    <name evidence="3" type="ORF">VCUG_00543</name>
</gene>
<dbReference type="RefSeq" id="XP_008073563.1">
    <property type="nucleotide sequence ID" value="XM_008075372.1"/>
</dbReference>
<protein>
    <submittedName>
        <fullName evidence="3">Uncharacterized protein</fullName>
    </submittedName>
</protein>
<accession>L2GXZ7</accession>
<keyword evidence="2" id="KW-0812">Transmembrane</keyword>
<dbReference type="EMBL" id="GL877409">
    <property type="protein sequence ID" value="ELA47960.1"/>
    <property type="molecule type" value="Genomic_DNA"/>
</dbReference>
<feature type="compositionally biased region" description="Polar residues" evidence="1">
    <location>
        <begin position="9"/>
        <end position="18"/>
    </location>
</feature>
<name>L2GXZ7_VAVCU</name>
<evidence type="ECO:0000313" key="3">
    <source>
        <dbReference type="EMBL" id="ELA47960.1"/>
    </source>
</evidence>
<evidence type="ECO:0000256" key="2">
    <source>
        <dbReference type="SAM" id="Phobius"/>
    </source>
</evidence>
<feature type="region of interest" description="Disordered" evidence="1">
    <location>
        <begin position="1"/>
        <end position="25"/>
    </location>
</feature>
<dbReference type="AlphaFoldDB" id="L2GXZ7"/>
<proteinExistence type="predicted"/>
<dbReference type="InParanoid" id="L2GXZ7"/>
<evidence type="ECO:0000256" key="1">
    <source>
        <dbReference type="SAM" id="MobiDB-lite"/>
    </source>
</evidence>
<dbReference type="VEuPathDB" id="MicrosporidiaDB:VCUG_00543"/>
<dbReference type="HOGENOM" id="CLU_671216_0_0_1"/>
<reference evidence="4" key="1">
    <citation type="submission" date="2011-03" db="EMBL/GenBank/DDBJ databases">
        <title>The genome sequence of Vavraia culicis strain floridensis.</title>
        <authorList>
            <consortium name="The Broad Institute Genome Sequencing Platform"/>
            <person name="Cuomo C."/>
            <person name="Becnel J."/>
            <person name="Sanscrainte N."/>
            <person name="Young S.K."/>
            <person name="Zeng Q."/>
            <person name="Gargeya S."/>
            <person name="Fitzgerald M."/>
            <person name="Haas B."/>
            <person name="Abouelleil A."/>
            <person name="Alvarado L."/>
            <person name="Arachchi H.M."/>
            <person name="Berlin A."/>
            <person name="Chapman S.B."/>
            <person name="Gearin G."/>
            <person name="Goldberg J."/>
            <person name="Griggs A."/>
            <person name="Gujja S."/>
            <person name="Hansen M."/>
            <person name="Heiman D."/>
            <person name="Howarth C."/>
            <person name="Larimer J."/>
            <person name="Lui A."/>
            <person name="MacDonald P.J.P."/>
            <person name="McCowen C."/>
            <person name="Montmayeur A."/>
            <person name="Murphy C."/>
            <person name="Neiman D."/>
            <person name="Pearson M."/>
            <person name="Priest M."/>
            <person name="Roberts A."/>
            <person name="Saif S."/>
            <person name="Shea T."/>
            <person name="Sisk P."/>
            <person name="Stolte C."/>
            <person name="Sykes S."/>
            <person name="Wortman J."/>
            <person name="Nusbaum C."/>
            <person name="Birren B."/>
        </authorList>
    </citation>
    <scope>NUCLEOTIDE SEQUENCE [LARGE SCALE GENOMIC DNA]</scope>
    <source>
        <strain evidence="4">floridensis</strain>
    </source>
</reference>
<feature type="transmembrane region" description="Helical" evidence="2">
    <location>
        <begin position="354"/>
        <end position="380"/>
    </location>
</feature>
<keyword evidence="2" id="KW-1133">Transmembrane helix</keyword>
<evidence type="ECO:0000313" key="4">
    <source>
        <dbReference type="Proteomes" id="UP000011081"/>
    </source>
</evidence>
<keyword evidence="2" id="KW-0472">Membrane</keyword>
<dbReference type="GeneID" id="19878430"/>